<reference evidence="6 7" key="1">
    <citation type="submission" date="2016-08" db="EMBL/GenBank/DDBJ databases">
        <title>Draft genome sequence of Candidatus Piscirickettsia litoralis, from seawater.</title>
        <authorList>
            <person name="Wan X."/>
            <person name="Lee A.J."/>
            <person name="Hou S."/>
            <person name="Donachie S.P."/>
        </authorList>
    </citation>
    <scope>NUCLEOTIDE SEQUENCE [LARGE SCALE GENOMIC DNA]</scope>
    <source>
        <strain evidence="6 7">Y2</strain>
    </source>
</reference>
<dbReference type="InterPro" id="IPR050166">
    <property type="entry name" value="ABC_transporter_ATP-bind"/>
</dbReference>
<keyword evidence="2" id="KW-0813">Transport</keyword>
<dbReference type="PANTHER" id="PTHR42788:SF13">
    <property type="entry name" value="ALIPHATIC SULFONATES IMPORT ATP-BINDING PROTEIN SSUB"/>
    <property type="match status" value="1"/>
</dbReference>
<gene>
    <name evidence="6" type="ORF">BGC07_09790</name>
</gene>
<sequence>MQTTTMTTQTNNNTLLYTKSVNQTLVGEDKQIHHILDNIDFTLYDNEIVAILGKSGAGKSTFLRTISGLLPASSGNVYHRDTLIEKPIEEISMVFQSFALLPWLTVLDNVRFGLDAQGIPKSESEPKALEAIRLVGLEGYENAYTKELSGGMRQRVGFARAFVVEPEILLMDEPFSSLDIGTANILRKDVIRLWQEKAINTHSMVIVTHSVEEAVEMADRVIVFDHNPGRIAFETEIIADHPRNIKSTYLQEKIDLIS</sequence>
<keyword evidence="7" id="KW-1185">Reference proteome</keyword>
<comment type="caution">
    <text evidence="6">The sequence shown here is derived from an EMBL/GenBank/DDBJ whole genome shotgun (WGS) entry which is preliminary data.</text>
</comment>
<feature type="domain" description="ABC transporter" evidence="5">
    <location>
        <begin position="16"/>
        <end position="251"/>
    </location>
</feature>
<proteinExistence type="inferred from homology"/>
<evidence type="ECO:0000313" key="6">
    <source>
        <dbReference type="EMBL" id="ODN43151.1"/>
    </source>
</evidence>
<dbReference type="SMART" id="SM00382">
    <property type="entry name" value="AAA"/>
    <property type="match status" value="1"/>
</dbReference>
<dbReference type="Gene3D" id="3.40.50.300">
    <property type="entry name" value="P-loop containing nucleotide triphosphate hydrolases"/>
    <property type="match status" value="1"/>
</dbReference>
<evidence type="ECO:0000256" key="1">
    <source>
        <dbReference type="ARBA" id="ARBA00005417"/>
    </source>
</evidence>
<dbReference type="Proteomes" id="UP000094329">
    <property type="component" value="Unassembled WGS sequence"/>
</dbReference>
<dbReference type="InterPro" id="IPR003593">
    <property type="entry name" value="AAA+_ATPase"/>
</dbReference>
<evidence type="ECO:0000259" key="5">
    <source>
        <dbReference type="PROSITE" id="PS50893"/>
    </source>
</evidence>
<dbReference type="InterPro" id="IPR027417">
    <property type="entry name" value="P-loop_NTPase"/>
</dbReference>
<protein>
    <submittedName>
        <fullName evidence="6">Taurine ABC transporter ATP-binding protein</fullName>
    </submittedName>
</protein>
<dbReference type="PANTHER" id="PTHR42788">
    <property type="entry name" value="TAURINE IMPORT ATP-BINDING PROTEIN-RELATED"/>
    <property type="match status" value="1"/>
</dbReference>
<evidence type="ECO:0000256" key="2">
    <source>
        <dbReference type="ARBA" id="ARBA00022448"/>
    </source>
</evidence>
<dbReference type="InterPro" id="IPR017871">
    <property type="entry name" value="ABC_transporter-like_CS"/>
</dbReference>
<keyword evidence="3" id="KW-0547">Nucleotide-binding</keyword>
<dbReference type="PROSITE" id="PS00211">
    <property type="entry name" value="ABC_TRANSPORTER_1"/>
    <property type="match status" value="1"/>
</dbReference>
<dbReference type="RefSeq" id="WP_069312950.1">
    <property type="nucleotide sequence ID" value="NZ_MDTU01000001.1"/>
</dbReference>
<organism evidence="6 7">
    <name type="scientific">Piscirickettsia litoralis</name>
    <dbReference type="NCBI Taxonomy" id="1891921"/>
    <lineage>
        <taxon>Bacteria</taxon>
        <taxon>Pseudomonadati</taxon>
        <taxon>Pseudomonadota</taxon>
        <taxon>Gammaproteobacteria</taxon>
        <taxon>Thiotrichales</taxon>
        <taxon>Piscirickettsiaceae</taxon>
        <taxon>Piscirickettsia</taxon>
    </lineage>
</organism>
<feature type="non-terminal residue" evidence="6">
    <location>
        <position position="258"/>
    </location>
</feature>
<evidence type="ECO:0000256" key="4">
    <source>
        <dbReference type="ARBA" id="ARBA00022840"/>
    </source>
</evidence>
<dbReference type="Pfam" id="PF00005">
    <property type="entry name" value="ABC_tran"/>
    <property type="match status" value="1"/>
</dbReference>
<comment type="similarity">
    <text evidence="1">Belongs to the ABC transporter superfamily.</text>
</comment>
<evidence type="ECO:0000256" key="3">
    <source>
        <dbReference type="ARBA" id="ARBA00022741"/>
    </source>
</evidence>
<name>A0ABX3A2P6_9GAMM</name>
<dbReference type="SUPFAM" id="SSF52540">
    <property type="entry name" value="P-loop containing nucleoside triphosphate hydrolases"/>
    <property type="match status" value="1"/>
</dbReference>
<accession>A0ABX3A2P6</accession>
<dbReference type="EMBL" id="MDTU01000001">
    <property type="protein sequence ID" value="ODN43151.1"/>
    <property type="molecule type" value="Genomic_DNA"/>
</dbReference>
<dbReference type="InterPro" id="IPR003439">
    <property type="entry name" value="ABC_transporter-like_ATP-bd"/>
</dbReference>
<dbReference type="CDD" id="cd03293">
    <property type="entry name" value="ABC_NrtD_SsuB_transporters"/>
    <property type="match status" value="1"/>
</dbReference>
<evidence type="ECO:0000313" key="7">
    <source>
        <dbReference type="Proteomes" id="UP000094329"/>
    </source>
</evidence>
<keyword evidence="4 6" id="KW-0067">ATP-binding</keyword>
<dbReference type="PROSITE" id="PS50893">
    <property type="entry name" value="ABC_TRANSPORTER_2"/>
    <property type="match status" value="1"/>
</dbReference>
<dbReference type="GO" id="GO:0005524">
    <property type="term" value="F:ATP binding"/>
    <property type="evidence" value="ECO:0007669"/>
    <property type="project" value="UniProtKB-KW"/>
</dbReference>